<sequence>MFNGKELSYLPMWEGFRVSNGKLQVPNGKFISPQEIITGIAFLEIGADLENKIKCEVLKYARLISKLKP</sequence>
<name>U2ZZ99_VIBPR</name>
<proteinExistence type="predicted"/>
<keyword evidence="2" id="KW-1185">Reference proteome</keyword>
<reference evidence="1 2" key="1">
    <citation type="submission" date="2013-09" db="EMBL/GenBank/DDBJ databases">
        <title>Whole genome shotgun sequence of Vibrio proteolyticus NBRC 13287.</title>
        <authorList>
            <person name="Isaki S."/>
            <person name="Hosoyama A."/>
            <person name="Numata M."/>
            <person name="Hashimoto M."/>
            <person name="Hosoyama Y."/>
            <person name="Tsuchikane K."/>
            <person name="Noguchi M."/>
            <person name="Hirakata S."/>
            <person name="Ichikawa N."/>
            <person name="Ohji S."/>
            <person name="Yamazoe A."/>
            <person name="Fujita N."/>
        </authorList>
    </citation>
    <scope>NUCLEOTIDE SEQUENCE [LARGE SCALE GENOMIC DNA]</scope>
    <source>
        <strain evidence="1 2">NBRC 13287</strain>
    </source>
</reference>
<evidence type="ECO:0000313" key="2">
    <source>
        <dbReference type="Proteomes" id="UP000016570"/>
    </source>
</evidence>
<protein>
    <submittedName>
        <fullName evidence="1">Uncharacterized protein</fullName>
    </submittedName>
</protein>
<dbReference type="EMBL" id="BATJ01000005">
    <property type="protein sequence ID" value="GAD66760.1"/>
    <property type="molecule type" value="Genomic_DNA"/>
</dbReference>
<dbReference type="Proteomes" id="UP000016570">
    <property type="component" value="Unassembled WGS sequence"/>
</dbReference>
<gene>
    <name evidence="1" type="ORF">VPR01S_05_00550</name>
</gene>
<accession>U2ZZ99</accession>
<dbReference type="AlphaFoldDB" id="U2ZZ99"/>
<organism evidence="1 2">
    <name type="scientific">Vibrio proteolyticus NBRC 13287</name>
    <dbReference type="NCBI Taxonomy" id="1219065"/>
    <lineage>
        <taxon>Bacteria</taxon>
        <taxon>Pseudomonadati</taxon>
        <taxon>Pseudomonadota</taxon>
        <taxon>Gammaproteobacteria</taxon>
        <taxon>Vibrionales</taxon>
        <taxon>Vibrionaceae</taxon>
        <taxon>Vibrio</taxon>
    </lineage>
</organism>
<evidence type="ECO:0000313" key="1">
    <source>
        <dbReference type="EMBL" id="GAD66760.1"/>
    </source>
</evidence>
<comment type="caution">
    <text evidence="1">The sequence shown here is derived from an EMBL/GenBank/DDBJ whole genome shotgun (WGS) entry which is preliminary data.</text>
</comment>